<reference evidence="2" key="1">
    <citation type="submission" date="2021-12" db="EMBL/GenBank/DDBJ databases">
        <authorList>
            <person name="King R."/>
        </authorList>
    </citation>
    <scope>NUCLEOTIDE SEQUENCE</scope>
</reference>
<keyword evidence="3" id="KW-1185">Reference proteome</keyword>
<keyword evidence="1" id="KW-1133">Transmembrane helix</keyword>
<sequence>MYSILKTVSKVNSVASVARRATGVRTHIISGPPTRPIPKSIRGVIGGILFVGCLGVPAWITYHIPSYSKR</sequence>
<dbReference type="Proteomes" id="UP001152759">
    <property type="component" value="Chromosome 2"/>
</dbReference>
<dbReference type="AlphaFoldDB" id="A0A9P0F0W0"/>
<keyword evidence="1" id="KW-0472">Membrane</keyword>
<protein>
    <submittedName>
        <fullName evidence="2">Uncharacterized protein</fullName>
    </submittedName>
</protein>
<accession>A0A9P0F0W0</accession>
<evidence type="ECO:0000313" key="2">
    <source>
        <dbReference type="EMBL" id="CAH0384113.1"/>
    </source>
</evidence>
<dbReference type="GO" id="GO:0005739">
    <property type="term" value="C:mitochondrion"/>
    <property type="evidence" value="ECO:0007669"/>
    <property type="project" value="GOC"/>
</dbReference>
<name>A0A9P0F0W0_BEMTA</name>
<evidence type="ECO:0000256" key="1">
    <source>
        <dbReference type="SAM" id="Phobius"/>
    </source>
</evidence>
<organism evidence="2 3">
    <name type="scientific">Bemisia tabaci</name>
    <name type="common">Sweetpotato whitefly</name>
    <name type="synonym">Aleurodes tabaci</name>
    <dbReference type="NCBI Taxonomy" id="7038"/>
    <lineage>
        <taxon>Eukaryota</taxon>
        <taxon>Metazoa</taxon>
        <taxon>Ecdysozoa</taxon>
        <taxon>Arthropoda</taxon>
        <taxon>Hexapoda</taxon>
        <taxon>Insecta</taxon>
        <taxon>Pterygota</taxon>
        <taxon>Neoptera</taxon>
        <taxon>Paraneoptera</taxon>
        <taxon>Hemiptera</taxon>
        <taxon>Sternorrhyncha</taxon>
        <taxon>Aleyrodoidea</taxon>
        <taxon>Aleyrodidae</taxon>
        <taxon>Aleyrodinae</taxon>
        <taxon>Bemisia</taxon>
    </lineage>
</organism>
<keyword evidence="1" id="KW-0812">Transmembrane</keyword>
<dbReference type="GO" id="GO:0006123">
    <property type="term" value="P:mitochondrial electron transport, cytochrome c to oxygen"/>
    <property type="evidence" value="ECO:0007669"/>
    <property type="project" value="InterPro"/>
</dbReference>
<dbReference type="KEGG" id="btab:109033784"/>
<gene>
    <name evidence="2" type="ORF">BEMITA_LOCUS3488</name>
</gene>
<dbReference type="InterPro" id="IPR003205">
    <property type="entry name" value="Cyt_c_oxidase_su8"/>
</dbReference>
<evidence type="ECO:0000313" key="3">
    <source>
        <dbReference type="Proteomes" id="UP001152759"/>
    </source>
</evidence>
<proteinExistence type="predicted"/>
<feature type="transmembrane region" description="Helical" evidence="1">
    <location>
        <begin position="44"/>
        <end position="64"/>
    </location>
</feature>
<dbReference type="Pfam" id="PF02285">
    <property type="entry name" value="COX8"/>
    <property type="match status" value="1"/>
</dbReference>
<dbReference type="EMBL" id="OU963863">
    <property type="protein sequence ID" value="CAH0384113.1"/>
    <property type="molecule type" value="Genomic_DNA"/>
</dbReference>